<protein>
    <recommendedName>
        <fullName evidence="2">alanine--tRNA ligase</fullName>
        <ecNumber evidence="2">6.1.1.7</ecNumber>
    </recommendedName>
</protein>
<proteinExistence type="inferred from homology"/>
<dbReference type="GO" id="GO:0006419">
    <property type="term" value="P:alanyl-tRNA aminoacylation"/>
    <property type="evidence" value="ECO:0007669"/>
    <property type="project" value="InterPro"/>
</dbReference>
<dbReference type="GO" id="GO:0004813">
    <property type="term" value="F:alanine-tRNA ligase activity"/>
    <property type="evidence" value="ECO:0007669"/>
    <property type="project" value="UniProtKB-EC"/>
</dbReference>
<keyword evidence="3" id="KW-0820">tRNA-binding</keyword>
<dbReference type="PANTHER" id="PTHR11777">
    <property type="entry name" value="ALANYL-TRNA SYNTHETASE"/>
    <property type="match status" value="1"/>
</dbReference>
<keyword evidence="7" id="KW-0694">RNA-binding</keyword>
<evidence type="ECO:0000256" key="6">
    <source>
        <dbReference type="ARBA" id="ARBA00022840"/>
    </source>
</evidence>
<dbReference type="EC" id="6.1.1.7" evidence="2"/>
<evidence type="ECO:0000256" key="7">
    <source>
        <dbReference type="ARBA" id="ARBA00022884"/>
    </source>
</evidence>
<evidence type="ECO:0000256" key="5">
    <source>
        <dbReference type="ARBA" id="ARBA00022741"/>
    </source>
</evidence>
<evidence type="ECO:0000256" key="4">
    <source>
        <dbReference type="ARBA" id="ARBA00022598"/>
    </source>
</evidence>
<evidence type="ECO:0000256" key="3">
    <source>
        <dbReference type="ARBA" id="ARBA00022555"/>
    </source>
</evidence>
<gene>
    <name evidence="11" type="ORF">S01H1_44763</name>
</gene>
<feature type="domain" description="Alanyl-transfer RNA synthetases family profile" evidence="10">
    <location>
        <begin position="1"/>
        <end position="143"/>
    </location>
</feature>
<dbReference type="GO" id="GO:0005829">
    <property type="term" value="C:cytosol"/>
    <property type="evidence" value="ECO:0007669"/>
    <property type="project" value="TreeGrafter"/>
</dbReference>
<dbReference type="AlphaFoldDB" id="X0UW91"/>
<name>X0UW91_9ZZZZ</name>
<keyword evidence="8" id="KW-0648">Protein biosynthesis</keyword>
<dbReference type="InterPro" id="IPR018165">
    <property type="entry name" value="Ala-tRNA-synth_IIc_core"/>
</dbReference>
<dbReference type="SUPFAM" id="SSF55681">
    <property type="entry name" value="Class II aaRS and biotin synthetases"/>
    <property type="match status" value="1"/>
</dbReference>
<dbReference type="GO" id="GO:0002161">
    <property type="term" value="F:aminoacyl-tRNA deacylase activity"/>
    <property type="evidence" value="ECO:0007669"/>
    <property type="project" value="TreeGrafter"/>
</dbReference>
<evidence type="ECO:0000259" key="10">
    <source>
        <dbReference type="PROSITE" id="PS50860"/>
    </source>
</evidence>
<dbReference type="PANTHER" id="PTHR11777:SF9">
    <property type="entry name" value="ALANINE--TRNA LIGASE, CYTOPLASMIC"/>
    <property type="match status" value="1"/>
</dbReference>
<feature type="non-terminal residue" evidence="11">
    <location>
        <position position="143"/>
    </location>
</feature>
<keyword evidence="9" id="KW-0030">Aminoacyl-tRNA synthetase</keyword>
<dbReference type="EMBL" id="BARS01028568">
    <property type="protein sequence ID" value="GAG10000.1"/>
    <property type="molecule type" value="Genomic_DNA"/>
</dbReference>
<dbReference type="PROSITE" id="PS50860">
    <property type="entry name" value="AA_TRNA_LIGASE_II_ALA"/>
    <property type="match status" value="1"/>
</dbReference>
<keyword evidence="6" id="KW-0067">ATP-binding</keyword>
<evidence type="ECO:0000256" key="2">
    <source>
        <dbReference type="ARBA" id="ARBA00013168"/>
    </source>
</evidence>
<keyword evidence="4" id="KW-0436">Ligase</keyword>
<evidence type="ECO:0000256" key="9">
    <source>
        <dbReference type="ARBA" id="ARBA00023146"/>
    </source>
</evidence>
<accession>X0UW91</accession>
<dbReference type="Gene3D" id="3.30.930.10">
    <property type="entry name" value="Bira Bifunctional Protein, Domain 2"/>
    <property type="match status" value="1"/>
</dbReference>
<comment type="similarity">
    <text evidence="1">Belongs to the class-II aminoacyl-tRNA synthetase family.</text>
</comment>
<keyword evidence="5" id="KW-0547">Nucleotide-binding</keyword>
<evidence type="ECO:0000313" key="11">
    <source>
        <dbReference type="EMBL" id="GAG10000.1"/>
    </source>
</evidence>
<dbReference type="InterPro" id="IPR050058">
    <property type="entry name" value="Ala-tRNA_ligase"/>
</dbReference>
<dbReference type="InterPro" id="IPR045864">
    <property type="entry name" value="aa-tRNA-synth_II/BPL/LPL"/>
</dbReference>
<dbReference type="Pfam" id="PF01411">
    <property type="entry name" value="tRNA-synt_2c"/>
    <property type="match status" value="1"/>
</dbReference>
<organism evidence="11">
    <name type="scientific">marine sediment metagenome</name>
    <dbReference type="NCBI Taxonomy" id="412755"/>
    <lineage>
        <taxon>unclassified sequences</taxon>
        <taxon>metagenomes</taxon>
        <taxon>ecological metagenomes</taxon>
    </lineage>
</organism>
<evidence type="ECO:0000256" key="8">
    <source>
        <dbReference type="ARBA" id="ARBA00022917"/>
    </source>
</evidence>
<dbReference type="GO" id="GO:0000049">
    <property type="term" value="F:tRNA binding"/>
    <property type="evidence" value="ECO:0007669"/>
    <property type="project" value="UniProtKB-KW"/>
</dbReference>
<dbReference type="GO" id="GO:0005524">
    <property type="term" value="F:ATP binding"/>
    <property type="evidence" value="ECO:0007669"/>
    <property type="project" value="UniProtKB-KW"/>
</dbReference>
<sequence>MDSQQIRDTFLRFFEEREHKVMPSAPLVPVGDPTLLFTGAGMVQFKPYFEGRATPPARRLASVQKCFRTSDIDSVGDTSHLTFFEMLGNFSIGDYFKEKAIPWAWELVTDKNWFAIPKERLWAAVYLDDDEAFDLWRKVGVPA</sequence>
<reference evidence="11" key="1">
    <citation type="journal article" date="2014" name="Front. Microbiol.">
        <title>High frequency of phylogenetically diverse reductive dehalogenase-homologous genes in deep subseafloor sedimentary metagenomes.</title>
        <authorList>
            <person name="Kawai M."/>
            <person name="Futagami T."/>
            <person name="Toyoda A."/>
            <person name="Takaki Y."/>
            <person name="Nishi S."/>
            <person name="Hori S."/>
            <person name="Arai W."/>
            <person name="Tsubouchi T."/>
            <person name="Morono Y."/>
            <person name="Uchiyama I."/>
            <person name="Ito T."/>
            <person name="Fujiyama A."/>
            <person name="Inagaki F."/>
            <person name="Takami H."/>
        </authorList>
    </citation>
    <scope>NUCLEOTIDE SEQUENCE</scope>
    <source>
        <strain evidence="11">Expedition CK06-06</strain>
    </source>
</reference>
<dbReference type="InterPro" id="IPR018164">
    <property type="entry name" value="Ala-tRNA-synth_IIc_N"/>
</dbReference>
<evidence type="ECO:0000256" key="1">
    <source>
        <dbReference type="ARBA" id="ARBA00008226"/>
    </source>
</evidence>
<comment type="caution">
    <text evidence="11">The sequence shown here is derived from an EMBL/GenBank/DDBJ whole genome shotgun (WGS) entry which is preliminary data.</text>
</comment>